<dbReference type="SMART" id="SM00825">
    <property type="entry name" value="PKS_KS"/>
    <property type="match status" value="1"/>
</dbReference>
<dbReference type="AlphaFoldDB" id="A7DWI8"/>
<dbReference type="SUPFAM" id="SSF53901">
    <property type="entry name" value="Thiolase-like"/>
    <property type="match status" value="2"/>
</dbReference>
<dbReference type="InterPro" id="IPR014031">
    <property type="entry name" value="Ketoacyl_synth_C"/>
</dbReference>
<dbReference type="EC" id="2.3.1.-" evidence="6"/>
<name>A7DWI8_STRTE</name>
<evidence type="ECO:0000259" key="5">
    <source>
        <dbReference type="PROSITE" id="PS52004"/>
    </source>
</evidence>
<gene>
    <name evidence="6" type="primary">llpE</name>
</gene>
<dbReference type="Pfam" id="PF00109">
    <property type="entry name" value="ketoacyl-synt"/>
    <property type="match status" value="1"/>
</dbReference>
<comment type="similarity">
    <text evidence="1 4">Belongs to the thiolase-like superfamily. Beta-ketoacyl-ACP synthases family.</text>
</comment>
<keyword evidence="3 6" id="KW-0012">Acyltransferase</keyword>
<dbReference type="EMBL" id="AM492533">
    <property type="protein sequence ID" value="CAM34344.1"/>
    <property type="molecule type" value="Genomic_DNA"/>
</dbReference>
<evidence type="ECO:0000313" key="6">
    <source>
        <dbReference type="EMBL" id="CAM34344.1"/>
    </source>
</evidence>
<dbReference type="Gene3D" id="3.40.47.10">
    <property type="match status" value="2"/>
</dbReference>
<evidence type="ECO:0000256" key="1">
    <source>
        <dbReference type="ARBA" id="ARBA00008467"/>
    </source>
</evidence>
<dbReference type="PANTHER" id="PTHR11712">
    <property type="entry name" value="POLYKETIDE SYNTHASE-RELATED"/>
    <property type="match status" value="1"/>
</dbReference>
<dbReference type="InterPro" id="IPR014030">
    <property type="entry name" value="Ketoacyl_synth_N"/>
</dbReference>
<keyword evidence="2 4" id="KW-0808">Transferase</keyword>
<organism evidence="6">
    <name type="scientific">Streptomyces tendae</name>
    <dbReference type="NCBI Taxonomy" id="1932"/>
    <lineage>
        <taxon>Bacteria</taxon>
        <taxon>Bacillati</taxon>
        <taxon>Actinomycetota</taxon>
        <taxon>Actinomycetes</taxon>
        <taxon>Kitasatosporales</taxon>
        <taxon>Streptomycetaceae</taxon>
        <taxon>Streptomyces</taxon>
    </lineage>
</organism>
<dbReference type="GO" id="GO:0004315">
    <property type="term" value="F:3-oxoacyl-[acyl-carrier-protein] synthase activity"/>
    <property type="evidence" value="ECO:0007669"/>
    <property type="project" value="TreeGrafter"/>
</dbReference>
<dbReference type="InterPro" id="IPR000794">
    <property type="entry name" value="Beta-ketoacyl_synthase"/>
</dbReference>
<dbReference type="CDD" id="cd00832">
    <property type="entry name" value="CLF"/>
    <property type="match status" value="1"/>
</dbReference>
<dbReference type="PANTHER" id="PTHR11712:SF322">
    <property type="entry name" value="POLYKETIDE BETA-KETOACYL SYNTHASE 2-RELATED"/>
    <property type="match status" value="1"/>
</dbReference>
<dbReference type="GO" id="GO:0006633">
    <property type="term" value="P:fatty acid biosynthetic process"/>
    <property type="evidence" value="ECO:0007669"/>
    <property type="project" value="TreeGrafter"/>
</dbReference>
<protein>
    <submittedName>
        <fullName evidence="6">Putative beta-ketoacyl synthase beta (CLF)</fullName>
        <ecNumber evidence="6">2.3.1.-</ecNumber>
    </submittedName>
</protein>
<dbReference type="PROSITE" id="PS52004">
    <property type="entry name" value="KS3_2"/>
    <property type="match status" value="1"/>
</dbReference>
<evidence type="ECO:0000256" key="3">
    <source>
        <dbReference type="ARBA" id="ARBA00023315"/>
    </source>
</evidence>
<reference evidence="6" key="1">
    <citation type="journal article" date="2010" name="Gene">
        <title>Isolation of the lysolipin gene cluster of Streptomyces tendae Tu 4042.</title>
        <authorList>
            <person name="Lopez P."/>
            <person name="Hornung A."/>
            <person name="Welzel K."/>
            <person name="Unsin C."/>
            <person name="Wohlleben W."/>
            <person name="Weber T."/>
            <person name="Pelzer S."/>
        </authorList>
    </citation>
    <scope>NUCLEOTIDE SEQUENCE</scope>
    <source>
        <strain evidence="6">Tu 4042</strain>
    </source>
</reference>
<sequence length="414" mass="42809">MSVPRTAVITGIGVTAPTGVGLEAHWKSVLGGTSGIGRISRFDPSGYPVRLAGEVSGFDAPQAVPRRLLPQTDRWTQLALCAAEEALADAGVDPADLTDYDMAVVTASSSGGTEFGQHEMERLYLKGPSWVGAYQSIAWFYAATTGQLSIRHGMRGPCGVLCCEQAGGLDAMGQARRLIRDGSRLVLTGGTDASLCPYGLTAQLANGHLSTVEDPARAYLPFDADAAGYLPGEGGAILVVRDGADVPPGEGYGVILGYAAGFDPPPHSGRPPALRRTLERALADARVEPGDVDVVFADGSAVPEQDIAEAEAINAVFGRAAVPVTVPKTLTGRLYAGAAALDAATALLALRDGVIPHTAATTRKAPGCDLDLVLGEPRWGPLRTAVVLARGHGGFNAALVLQRTGEASKGGERR</sequence>
<dbReference type="InterPro" id="IPR020841">
    <property type="entry name" value="PKS_Beta-ketoAc_synthase_dom"/>
</dbReference>
<evidence type="ECO:0000256" key="2">
    <source>
        <dbReference type="ARBA" id="ARBA00022679"/>
    </source>
</evidence>
<proteinExistence type="inferred from homology"/>
<accession>A7DWI8</accession>
<dbReference type="InterPro" id="IPR016039">
    <property type="entry name" value="Thiolase-like"/>
</dbReference>
<evidence type="ECO:0000256" key="4">
    <source>
        <dbReference type="RuleBase" id="RU003694"/>
    </source>
</evidence>
<feature type="domain" description="Ketosynthase family 3 (KS3)" evidence="5">
    <location>
        <begin position="4"/>
        <end position="403"/>
    </location>
</feature>
<dbReference type="Pfam" id="PF02801">
    <property type="entry name" value="Ketoacyl-synt_C"/>
    <property type="match status" value="1"/>
</dbReference>